<dbReference type="Proteomes" id="UP000199569">
    <property type="component" value="Unassembled WGS sequence"/>
</dbReference>
<sequence length="75" mass="8503">MRGARMRRRSGAWSEPLVRLNDEEGRRHLVRVGHINALSGTDLLQNETFVKLGSQIVRVPEPLDAVLERVLGEED</sequence>
<proteinExistence type="predicted"/>
<keyword evidence="2" id="KW-1185">Reference proteome</keyword>
<reference evidence="1 2" key="1">
    <citation type="submission" date="2016-10" db="EMBL/GenBank/DDBJ databases">
        <authorList>
            <person name="de Groot N.N."/>
        </authorList>
    </citation>
    <scope>NUCLEOTIDE SEQUENCE [LARGE SCALE GENOMIC DNA]</scope>
    <source>
        <strain evidence="1 2">CGMCC 1.7666</strain>
    </source>
</reference>
<dbReference type="EMBL" id="FMVJ01000010">
    <property type="protein sequence ID" value="SCZ00711.1"/>
    <property type="molecule type" value="Genomic_DNA"/>
</dbReference>
<dbReference type="STRING" id="549386.SAMN02927923_03376"/>
<accession>A0A1G5KKH1</accession>
<organism evidence="1 2">
    <name type="scientific">Microvirga guangxiensis</name>
    <dbReference type="NCBI Taxonomy" id="549386"/>
    <lineage>
        <taxon>Bacteria</taxon>
        <taxon>Pseudomonadati</taxon>
        <taxon>Pseudomonadota</taxon>
        <taxon>Alphaproteobacteria</taxon>
        <taxon>Hyphomicrobiales</taxon>
        <taxon>Methylobacteriaceae</taxon>
        <taxon>Microvirga</taxon>
    </lineage>
</organism>
<evidence type="ECO:0000313" key="2">
    <source>
        <dbReference type="Proteomes" id="UP000199569"/>
    </source>
</evidence>
<gene>
    <name evidence="1" type="ORF">SAMN02927923_03376</name>
</gene>
<dbReference type="AlphaFoldDB" id="A0A1G5KKH1"/>
<name>A0A1G5KKH1_9HYPH</name>
<protein>
    <submittedName>
        <fullName evidence="1">Uncharacterized protein</fullName>
    </submittedName>
</protein>
<evidence type="ECO:0000313" key="1">
    <source>
        <dbReference type="EMBL" id="SCZ00711.1"/>
    </source>
</evidence>